<gene>
    <name evidence="1" type="ORF">AC244_02470</name>
</gene>
<proteinExistence type="predicted"/>
<accession>A0A0L8C688</accession>
<dbReference type="EMBL" id="LGAP01000001">
    <property type="protein sequence ID" value="KOF22416.1"/>
    <property type="molecule type" value="Genomic_DNA"/>
</dbReference>
<dbReference type="OrthoDB" id="8419129at2"/>
<reference evidence="2" key="1">
    <citation type="submission" date="2015-07" db="EMBL/GenBank/DDBJ databases">
        <title>Whole genome sequence of an Ensifer adhaerens strain isolated from a cave pool in the Wind Cave National Park.</title>
        <authorList>
            <person name="Eng W.W.H."/>
            <person name="Gan H.M."/>
            <person name="Barton H.A."/>
            <person name="Savka M.A."/>
        </authorList>
    </citation>
    <scope>NUCLEOTIDE SEQUENCE [LARGE SCALE GENOMIC DNA]</scope>
    <source>
        <strain evidence="2">SD006</strain>
    </source>
</reference>
<dbReference type="Gene3D" id="3.20.20.60">
    <property type="entry name" value="Phosphoenolpyruvate-binding domains"/>
    <property type="match status" value="1"/>
</dbReference>
<dbReference type="SUPFAM" id="SSF51621">
    <property type="entry name" value="Phosphoenolpyruvate/pyruvate domain"/>
    <property type="match status" value="1"/>
</dbReference>
<dbReference type="AlphaFoldDB" id="A0A0L8C688"/>
<sequence length="234" mass="24929">MSVNRFKTMKPLLFQRIGAPLPTPADLKAVDGIVVDLGYGDDAFARVMEATKSACRVFARIAPVDCLAEDELVRLLHHDIDGVVLSGCRSRADVQRLDVMLRVAETSAGRRAQQMVILAEYGTVPESALSPYSLGGSSQRLEGLIFDGSELAAAVGCKPPEERQDGETVAPIAAGRAAAILRAHEAGLACYEGLPQTAVTEKAVRRAFTASRSNGFSSVVCRSPEQAAWLGTDD</sequence>
<evidence type="ECO:0000313" key="1">
    <source>
        <dbReference type="EMBL" id="KOF22416.1"/>
    </source>
</evidence>
<name>A0A0L8C688_ENSAD</name>
<dbReference type="InterPro" id="IPR015813">
    <property type="entry name" value="Pyrv/PenolPyrv_kinase-like_dom"/>
</dbReference>
<evidence type="ECO:0000313" key="2">
    <source>
        <dbReference type="Proteomes" id="UP000037425"/>
    </source>
</evidence>
<dbReference type="PATRIC" id="fig|106592.7.peg.528"/>
<comment type="caution">
    <text evidence="1">The sequence shown here is derived from an EMBL/GenBank/DDBJ whole genome shotgun (WGS) entry which is preliminary data.</text>
</comment>
<dbReference type="InterPro" id="IPR040442">
    <property type="entry name" value="Pyrv_kinase-like_dom_sf"/>
</dbReference>
<organism evidence="1 2">
    <name type="scientific">Ensifer adhaerens</name>
    <name type="common">Sinorhizobium morelense</name>
    <dbReference type="NCBI Taxonomy" id="106592"/>
    <lineage>
        <taxon>Bacteria</taxon>
        <taxon>Pseudomonadati</taxon>
        <taxon>Pseudomonadota</taxon>
        <taxon>Alphaproteobacteria</taxon>
        <taxon>Hyphomicrobiales</taxon>
        <taxon>Rhizobiaceae</taxon>
        <taxon>Sinorhizobium/Ensifer group</taxon>
        <taxon>Ensifer</taxon>
    </lineage>
</organism>
<protein>
    <recommendedName>
        <fullName evidence="3">HpcH/HpaI aldolase/citrate lyase domain-containing protein</fullName>
    </recommendedName>
</protein>
<evidence type="ECO:0008006" key="3">
    <source>
        <dbReference type="Google" id="ProtNLM"/>
    </source>
</evidence>
<dbReference type="GO" id="GO:0003824">
    <property type="term" value="F:catalytic activity"/>
    <property type="evidence" value="ECO:0007669"/>
    <property type="project" value="InterPro"/>
</dbReference>
<dbReference type="Proteomes" id="UP000037425">
    <property type="component" value="Unassembled WGS sequence"/>
</dbReference>